<sequence length="369" mass="41945">MSSLSWGNVPSVGASTNQRAKTLNQQKRNATTTGSNNLGTNNSKENENFNSFQRSNNDSVEEFVLRVTNLSKQVEQYKQLSNQRAQQVAISSYNNSGSDSSFNHGDVSLRVGGNDITKKIRSIRQWCTSEVNDLKKISNRIGSKIGNESRLLMESGLSSSTETNSSSMNTQHETMVKYNRVKNDLTKTITVLKDVIRRDKEWIAQQTKQKQEQFAAHHQTPMDHFDEEEEIQSEDQPLLHTTQQKQTTVDQELQENALVSWQDSTLNVEMKIALEEYEDLKTYQSEYHELNHLFHSFSSLVDEQDPMLDTIHTNVITSKDNVERGVESLKESNKLRKTGSKMMWIILGLILLTVLVVGLIVIFGKGVIW</sequence>
<dbReference type="PANTHER" id="PTHR19957:SF307">
    <property type="entry name" value="PROTEIN SSO1-RELATED"/>
    <property type="match status" value="1"/>
</dbReference>
<dbReference type="PROSITE" id="PS50192">
    <property type="entry name" value="T_SNARE"/>
    <property type="match status" value="1"/>
</dbReference>
<gene>
    <name evidence="5" type="ORF">NAEGRDRAFT_68854</name>
</gene>
<dbReference type="GO" id="GO:0048278">
    <property type="term" value="P:vesicle docking"/>
    <property type="evidence" value="ECO:0007669"/>
    <property type="project" value="TreeGrafter"/>
</dbReference>
<comment type="subcellular location">
    <subcellularLocation>
        <location evidence="1">Membrane</location>
        <topology evidence="1">Single-pass type IV membrane protein</topology>
    </subcellularLocation>
</comment>
<dbReference type="KEGG" id="ngr:NAEGRDRAFT_68854"/>
<feature type="compositionally biased region" description="Low complexity" evidence="2">
    <location>
        <begin position="31"/>
        <end position="52"/>
    </location>
</feature>
<organism evidence="6">
    <name type="scientific">Naegleria gruberi</name>
    <name type="common">Amoeba</name>
    <dbReference type="NCBI Taxonomy" id="5762"/>
    <lineage>
        <taxon>Eukaryota</taxon>
        <taxon>Discoba</taxon>
        <taxon>Heterolobosea</taxon>
        <taxon>Tetramitia</taxon>
        <taxon>Eutetramitia</taxon>
        <taxon>Vahlkampfiidae</taxon>
        <taxon>Naegleria</taxon>
    </lineage>
</organism>
<proteinExistence type="predicted"/>
<protein>
    <submittedName>
        <fullName evidence="5">Predicted protein</fullName>
    </submittedName>
</protein>
<dbReference type="GO" id="GO:0005484">
    <property type="term" value="F:SNAP receptor activity"/>
    <property type="evidence" value="ECO:0007669"/>
    <property type="project" value="TreeGrafter"/>
</dbReference>
<dbReference type="OMA" id="RRDKEWI"/>
<reference evidence="5 6" key="1">
    <citation type="journal article" date="2010" name="Cell">
        <title>The genome of Naegleria gruberi illuminates early eukaryotic versatility.</title>
        <authorList>
            <person name="Fritz-Laylin L.K."/>
            <person name="Prochnik S.E."/>
            <person name="Ginger M.L."/>
            <person name="Dacks J.B."/>
            <person name="Carpenter M.L."/>
            <person name="Field M.C."/>
            <person name="Kuo A."/>
            <person name="Paredez A."/>
            <person name="Chapman J."/>
            <person name="Pham J."/>
            <person name="Shu S."/>
            <person name="Neupane R."/>
            <person name="Cipriano M."/>
            <person name="Mancuso J."/>
            <person name="Tu H."/>
            <person name="Salamov A."/>
            <person name="Lindquist E."/>
            <person name="Shapiro H."/>
            <person name="Lucas S."/>
            <person name="Grigoriev I.V."/>
            <person name="Cande W.Z."/>
            <person name="Fulton C."/>
            <person name="Rokhsar D.S."/>
            <person name="Dawson S.C."/>
        </authorList>
    </citation>
    <scope>NUCLEOTIDE SEQUENCE [LARGE SCALE GENOMIC DNA]</scope>
    <source>
        <strain evidence="5 6">NEG-M</strain>
    </source>
</reference>
<evidence type="ECO:0000256" key="3">
    <source>
        <dbReference type="SAM" id="Phobius"/>
    </source>
</evidence>
<dbReference type="InterPro" id="IPR000727">
    <property type="entry name" value="T_SNARE_dom"/>
</dbReference>
<keyword evidence="3" id="KW-0812">Transmembrane</keyword>
<dbReference type="GO" id="GO:0006906">
    <property type="term" value="P:vesicle fusion"/>
    <property type="evidence" value="ECO:0007669"/>
    <property type="project" value="TreeGrafter"/>
</dbReference>
<feature type="transmembrane region" description="Helical" evidence="3">
    <location>
        <begin position="342"/>
        <end position="363"/>
    </location>
</feature>
<dbReference type="RefSeq" id="XP_002675932.1">
    <property type="nucleotide sequence ID" value="XM_002675886.1"/>
</dbReference>
<dbReference type="GO" id="GO:0005886">
    <property type="term" value="C:plasma membrane"/>
    <property type="evidence" value="ECO:0007669"/>
    <property type="project" value="TreeGrafter"/>
</dbReference>
<dbReference type="InParanoid" id="D2VIZ7"/>
<dbReference type="PANTHER" id="PTHR19957">
    <property type="entry name" value="SYNTAXIN"/>
    <property type="match status" value="1"/>
</dbReference>
<dbReference type="InterPro" id="IPR045242">
    <property type="entry name" value="Syntaxin"/>
</dbReference>
<dbReference type="GO" id="GO:0000149">
    <property type="term" value="F:SNARE binding"/>
    <property type="evidence" value="ECO:0007669"/>
    <property type="project" value="TreeGrafter"/>
</dbReference>
<dbReference type="VEuPathDB" id="AmoebaDB:NAEGRDRAFT_68854"/>
<evidence type="ECO:0000259" key="4">
    <source>
        <dbReference type="PROSITE" id="PS50192"/>
    </source>
</evidence>
<dbReference type="Pfam" id="PF05739">
    <property type="entry name" value="SNARE"/>
    <property type="match status" value="1"/>
</dbReference>
<dbReference type="Proteomes" id="UP000006671">
    <property type="component" value="Unassembled WGS sequence"/>
</dbReference>
<accession>D2VIZ7</accession>
<evidence type="ECO:0000256" key="1">
    <source>
        <dbReference type="ARBA" id="ARBA00004211"/>
    </source>
</evidence>
<evidence type="ECO:0000256" key="2">
    <source>
        <dbReference type="SAM" id="MobiDB-lite"/>
    </source>
</evidence>
<keyword evidence="3" id="KW-1133">Transmembrane helix</keyword>
<keyword evidence="3" id="KW-0472">Membrane</keyword>
<dbReference type="STRING" id="5762.D2VIZ7"/>
<dbReference type="GO" id="GO:0006887">
    <property type="term" value="P:exocytosis"/>
    <property type="evidence" value="ECO:0007669"/>
    <property type="project" value="TreeGrafter"/>
</dbReference>
<keyword evidence="6" id="KW-1185">Reference proteome</keyword>
<evidence type="ECO:0000313" key="6">
    <source>
        <dbReference type="Proteomes" id="UP000006671"/>
    </source>
</evidence>
<dbReference type="GeneID" id="8853174"/>
<feature type="compositionally biased region" description="Polar residues" evidence="2">
    <location>
        <begin position="1"/>
        <end position="30"/>
    </location>
</feature>
<dbReference type="EMBL" id="GG738875">
    <property type="protein sequence ID" value="EFC43188.1"/>
    <property type="molecule type" value="Genomic_DNA"/>
</dbReference>
<dbReference type="GO" id="GO:0006886">
    <property type="term" value="P:intracellular protein transport"/>
    <property type="evidence" value="ECO:0007669"/>
    <property type="project" value="TreeGrafter"/>
</dbReference>
<dbReference type="GO" id="GO:0012505">
    <property type="term" value="C:endomembrane system"/>
    <property type="evidence" value="ECO:0007669"/>
    <property type="project" value="TreeGrafter"/>
</dbReference>
<dbReference type="Gene3D" id="1.20.5.110">
    <property type="match status" value="1"/>
</dbReference>
<dbReference type="SUPFAM" id="SSF58038">
    <property type="entry name" value="SNARE fusion complex"/>
    <property type="match status" value="1"/>
</dbReference>
<dbReference type="OrthoDB" id="10255013at2759"/>
<dbReference type="GO" id="GO:0031201">
    <property type="term" value="C:SNARE complex"/>
    <property type="evidence" value="ECO:0007669"/>
    <property type="project" value="TreeGrafter"/>
</dbReference>
<feature type="region of interest" description="Disordered" evidence="2">
    <location>
        <begin position="207"/>
        <end position="234"/>
    </location>
</feature>
<evidence type="ECO:0000313" key="5">
    <source>
        <dbReference type="EMBL" id="EFC43188.1"/>
    </source>
</evidence>
<name>D2VIZ7_NAEGR</name>
<dbReference type="AlphaFoldDB" id="D2VIZ7"/>
<feature type="region of interest" description="Disordered" evidence="2">
    <location>
        <begin position="1"/>
        <end position="55"/>
    </location>
</feature>
<feature type="domain" description="T-SNARE coiled-coil homology" evidence="4">
    <location>
        <begin position="270"/>
        <end position="332"/>
    </location>
</feature>